<dbReference type="GeneID" id="98173758"/>
<dbReference type="RefSeq" id="XP_070914536.1">
    <property type="nucleotide sequence ID" value="XM_071058435.1"/>
</dbReference>
<feature type="compositionally biased region" description="Low complexity" evidence="1">
    <location>
        <begin position="506"/>
        <end position="515"/>
    </location>
</feature>
<comment type="caution">
    <text evidence="2">The sequence shown here is derived from an EMBL/GenBank/DDBJ whole genome shotgun (WGS) entry which is preliminary data.</text>
</comment>
<accession>A0ABQ0G4W2</accession>
<dbReference type="Proteomes" id="UP001628179">
    <property type="component" value="Unassembled WGS sequence"/>
</dbReference>
<feature type="compositionally biased region" description="Polar residues" evidence="1">
    <location>
        <begin position="516"/>
        <end position="542"/>
    </location>
</feature>
<feature type="region of interest" description="Disordered" evidence="1">
    <location>
        <begin position="208"/>
        <end position="245"/>
    </location>
</feature>
<evidence type="ECO:0000313" key="2">
    <source>
        <dbReference type="EMBL" id="GAB1312803.1"/>
    </source>
</evidence>
<keyword evidence="3" id="KW-1185">Reference proteome</keyword>
<protein>
    <submittedName>
        <fullName evidence="2">Cell cycle RNA binding protein whi3</fullName>
    </submittedName>
</protein>
<feature type="region of interest" description="Disordered" evidence="1">
    <location>
        <begin position="498"/>
        <end position="571"/>
    </location>
</feature>
<dbReference type="EMBL" id="BAAFSV010000002">
    <property type="protein sequence ID" value="GAB1312803.1"/>
    <property type="molecule type" value="Genomic_DNA"/>
</dbReference>
<feature type="compositionally biased region" description="Acidic residues" evidence="1">
    <location>
        <begin position="172"/>
        <end position="189"/>
    </location>
</feature>
<reference evidence="2 3" key="1">
    <citation type="submission" date="2024-09" db="EMBL/GenBank/DDBJ databases">
        <title>Itraconazole resistance in Madurella fahalii resulting from another homologue of gene encoding cytochrome P450 14-alpha sterol demethylase (CYP51).</title>
        <authorList>
            <person name="Yoshioka I."/>
            <person name="Fahal A.H."/>
            <person name="Kaneko S."/>
            <person name="Yaguchi T."/>
        </authorList>
    </citation>
    <scope>NUCLEOTIDE SEQUENCE [LARGE SCALE GENOMIC DNA]</scope>
    <source>
        <strain evidence="2 3">IFM 68171</strain>
    </source>
</reference>
<gene>
    <name evidence="2" type="primary">WHI3_2</name>
    <name evidence="2" type="ORF">MFIFM68171_03013</name>
</gene>
<name>A0ABQ0G4W2_9PEZI</name>
<organism evidence="2 3">
    <name type="scientific">Madurella fahalii</name>
    <dbReference type="NCBI Taxonomy" id="1157608"/>
    <lineage>
        <taxon>Eukaryota</taxon>
        <taxon>Fungi</taxon>
        <taxon>Dikarya</taxon>
        <taxon>Ascomycota</taxon>
        <taxon>Pezizomycotina</taxon>
        <taxon>Sordariomycetes</taxon>
        <taxon>Sordariomycetidae</taxon>
        <taxon>Sordariales</taxon>
        <taxon>Sordariales incertae sedis</taxon>
        <taxon>Madurella</taxon>
    </lineage>
</organism>
<proteinExistence type="predicted"/>
<feature type="compositionally biased region" description="Polar residues" evidence="1">
    <location>
        <begin position="215"/>
        <end position="224"/>
    </location>
</feature>
<sequence>MQLFRRGETPFITDVARYAGTHRGLTDGLHCWEIKDPREQPFRDILEAACQGVSQCHSIPQSVLLLIDVFLRGGTVESSEVYAPNITLTGKERAESDTDLLYRGPKFDIRRLVVENMDAADSFPARRLLSIIATDNGEEPFCAGTLSCIVRVGGDEFFLAPAHIFMPRAQEDTEEDGSSIEDSESESDSDYGAGMLRAGSAAPPYLRFDPDHITDSTAQESPSGSWDMLEDGVAPQSPTNPSAAPEGFVIFSPEHDYALLPTPKGRTFYLDLCSISNRIVAPVSTGTFTVSVVTPSRGVMYGLLDGRPTLMRLPYSRRFTNLYPATFPYPISSGDCGSLVIDYTTKQIYGFVVAASVEGKVAYIISADEVVQDITVRLGRHGQSSEGIVFEDGNSPRPFEYGELGTLSSPGLDAPSTTSLLLRRLHLNQSKESLAQMLSWCNELLVGLQLLPVEQSKDLGFLSAILTFKSRAGALEAKRVLDERQLITGDVRMIAEILPNNPSEPTPTQQPTQPQAISKQHSYQGSNTPPQLAHPTDQNPQRITLHEPGSQRQLERQYRVGNSPRICTTRG</sequence>
<evidence type="ECO:0000313" key="3">
    <source>
        <dbReference type="Proteomes" id="UP001628179"/>
    </source>
</evidence>
<feature type="region of interest" description="Disordered" evidence="1">
    <location>
        <begin position="168"/>
        <end position="194"/>
    </location>
</feature>
<evidence type="ECO:0000256" key="1">
    <source>
        <dbReference type="SAM" id="MobiDB-lite"/>
    </source>
</evidence>